<dbReference type="InterPro" id="IPR029063">
    <property type="entry name" value="SAM-dependent_MTases_sf"/>
</dbReference>
<dbReference type="STRING" id="1121291.SAMN02745134_00639"/>
<keyword evidence="3" id="KW-1185">Reference proteome</keyword>
<dbReference type="AlphaFoldDB" id="A0A1W1X451"/>
<keyword evidence="2" id="KW-0808">Transferase</keyword>
<dbReference type="Gene3D" id="3.40.50.150">
    <property type="entry name" value="Vaccinia Virus protein VP39"/>
    <property type="match status" value="1"/>
</dbReference>
<organism evidence="2 3">
    <name type="scientific">Clostridium acidisoli DSM 12555</name>
    <dbReference type="NCBI Taxonomy" id="1121291"/>
    <lineage>
        <taxon>Bacteria</taxon>
        <taxon>Bacillati</taxon>
        <taxon>Bacillota</taxon>
        <taxon>Clostridia</taxon>
        <taxon>Eubacteriales</taxon>
        <taxon>Clostridiaceae</taxon>
        <taxon>Clostridium</taxon>
    </lineage>
</organism>
<dbReference type="InterPro" id="IPR013216">
    <property type="entry name" value="Methyltransf_11"/>
</dbReference>
<dbReference type="CDD" id="cd02440">
    <property type="entry name" value="AdoMet_MTases"/>
    <property type="match status" value="1"/>
</dbReference>
<sequence>MSMIQDSSTICWNKAGKELCEIVETNDFRMYFIMPYTLQQLGDVSDKVILDLGCGEGGYSRALAHNGANVTSIDCAIDPINYAIKKAKEEGLKIEHFVRNSNDLYDIQDNIFDIVLCSMMLMDIEDIEGTLKEIYRVIKPKGKVFISILHPCFKPKESKWTIEDETIKVIVDDYFNPTEWVGEIKGINAAIIYRHRTLSDYIKAFNKIGFKLTDMNEPLPSEKQINLSPRISWLSKVPMFLFMELEK</sequence>
<name>A0A1W1X451_9CLOT</name>
<dbReference type="Pfam" id="PF08241">
    <property type="entry name" value="Methyltransf_11"/>
    <property type="match status" value="1"/>
</dbReference>
<dbReference type="SUPFAM" id="SSF53335">
    <property type="entry name" value="S-adenosyl-L-methionine-dependent methyltransferases"/>
    <property type="match status" value="1"/>
</dbReference>
<gene>
    <name evidence="2" type="ORF">SAMN02745134_00639</name>
</gene>
<accession>A0A1W1X451</accession>
<dbReference type="PANTHER" id="PTHR43861:SF1">
    <property type="entry name" value="TRANS-ACONITATE 2-METHYLTRANSFERASE"/>
    <property type="match status" value="1"/>
</dbReference>
<keyword evidence="2" id="KW-0489">Methyltransferase</keyword>
<evidence type="ECO:0000313" key="3">
    <source>
        <dbReference type="Proteomes" id="UP000192468"/>
    </source>
</evidence>
<dbReference type="PANTHER" id="PTHR43861">
    <property type="entry name" value="TRANS-ACONITATE 2-METHYLTRANSFERASE-RELATED"/>
    <property type="match status" value="1"/>
</dbReference>
<feature type="domain" description="Methyltransferase type 11" evidence="1">
    <location>
        <begin position="50"/>
        <end position="146"/>
    </location>
</feature>
<dbReference type="GO" id="GO:0008757">
    <property type="term" value="F:S-adenosylmethionine-dependent methyltransferase activity"/>
    <property type="evidence" value="ECO:0007669"/>
    <property type="project" value="InterPro"/>
</dbReference>
<dbReference type="EMBL" id="FWXH01000002">
    <property type="protein sequence ID" value="SMC18706.1"/>
    <property type="molecule type" value="Genomic_DNA"/>
</dbReference>
<evidence type="ECO:0000313" key="2">
    <source>
        <dbReference type="EMBL" id="SMC18706.1"/>
    </source>
</evidence>
<dbReference type="Proteomes" id="UP000192468">
    <property type="component" value="Unassembled WGS sequence"/>
</dbReference>
<dbReference type="GO" id="GO:0032259">
    <property type="term" value="P:methylation"/>
    <property type="evidence" value="ECO:0007669"/>
    <property type="project" value="UniProtKB-KW"/>
</dbReference>
<proteinExistence type="predicted"/>
<evidence type="ECO:0000259" key="1">
    <source>
        <dbReference type="Pfam" id="PF08241"/>
    </source>
</evidence>
<protein>
    <submittedName>
        <fullName evidence="2">Methyltransferase domain-containing protein</fullName>
    </submittedName>
</protein>
<reference evidence="2 3" key="1">
    <citation type="submission" date="2017-04" db="EMBL/GenBank/DDBJ databases">
        <authorList>
            <person name="Afonso C.L."/>
            <person name="Miller P.J."/>
            <person name="Scott M.A."/>
            <person name="Spackman E."/>
            <person name="Goraichik I."/>
            <person name="Dimitrov K.M."/>
            <person name="Suarez D.L."/>
            <person name="Swayne D.E."/>
        </authorList>
    </citation>
    <scope>NUCLEOTIDE SEQUENCE [LARGE SCALE GENOMIC DNA]</scope>
    <source>
        <strain evidence="2 3">DSM 12555</strain>
    </source>
</reference>